<dbReference type="PROSITE" id="PS51171">
    <property type="entry name" value="PREPHENATE_DEHYDR_3"/>
    <property type="match status" value="1"/>
</dbReference>
<dbReference type="InterPro" id="IPR045865">
    <property type="entry name" value="ACT-like_dom_sf"/>
</dbReference>
<feature type="domain" description="Prephenate dehydratase" evidence="11">
    <location>
        <begin position="11"/>
        <end position="192"/>
    </location>
</feature>
<keyword evidence="6 10" id="KW-0584">Phenylalanine biosynthesis</keyword>
<dbReference type="InterPro" id="IPR018528">
    <property type="entry name" value="Preph_deHydtase_CS"/>
</dbReference>
<proteinExistence type="predicted"/>
<evidence type="ECO:0000256" key="1">
    <source>
        <dbReference type="ARBA" id="ARBA00004741"/>
    </source>
</evidence>
<comment type="catalytic activity">
    <reaction evidence="8 10">
        <text>prephenate + H(+) = 3-phenylpyruvate + CO2 + H2O</text>
        <dbReference type="Rhea" id="RHEA:21648"/>
        <dbReference type="ChEBI" id="CHEBI:15377"/>
        <dbReference type="ChEBI" id="CHEBI:15378"/>
        <dbReference type="ChEBI" id="CHEBI:16526"/>
        <dbReference type="ChEBI" id="CHEBI:18005"/>
        <dbReference type="ChEBI" id="CHEBI:29934"/>
        <dbReference type="EC" id="4.2.1.51"/>
    </reaction>
</comment>
<dbReference type="NCBIfam" id="NF008865">
    <property type="entry name" value="PRK11898.1"/>
    <property type="match status" value="1"/>
</dbReference>
<comment type="caution">
    <text evidence="13">The sequence shown here is derived from an EMBL/GenBank/DDBJ whole genome shotgun (WGS) entry which is preliminary data.</text>
</comment>
<evidence type="ECO:0000313" key="14">
    <source>
        <dbReference type="Proteomes" id="UP000005309"/>
    </source>
</evidence>
<reference evidence="13 14" key="1">
    <citation type="submission" date="2009-04" db="EMBL/GenBank/DDBJ databases">
        <authorList>
            <person name="Qin X."/>
            <person name="Bachman B."/>
            <person name="Battles P."/>
            <person name="Bell A."/>
            <person name="Bess C."/>
            <person name="Bickham C."/>
            <person name="Chaboub L."/>
            <person name="Chen D."/>
            <person name="Coyle M."/>
            <person name="Deiros D.R."/>
            <person name="Dinh H."/>
            <person name="Forbes L."/>
            <person name="Fowler G."/>
            <person name="Francisco L."/>
            <person name="Fu Q."/>
            <person name="Gubbala S."/>
            <person name="Hale W."/>
            <person name="Han Y."/>
            <person name="Hemphill L."/>
            <person name="Highlander S.K."/>
            <person name="Hirani K."/>
            <person name="Hogues M."/>
            <person name="Jackson L."/>
            <person name="Jakkamsetti A."/>
            <person name="Javaid M."/>
            <person name="Jiang H."/>
            <person name="Korchina V."/>
            <person name="Kovar C."/>
            <person name="Lara F."/>
            <person name="Lee S."/>
            <person name="Mata R."/>
            <person name="Mathew T."/>
            <person name="Moen C."/>
            <person name="Morales K."/>
            <person name="Munidasa M."/>
            <person name="Nazareth L."/>
            <person name="Ngo R."/>
            <person name="Nguyen L."/>
            <person name="Okwuonu G."/>
            <person name="Ongeri F."/>
            <person name="Patil S."/>
            <person name="Petrosino J."/>
            <person name="Pham C."/>
            <person name="Pham P."/>
            <person name="Pu L.-L."/>
            <person name="Puazo M."/>
            <person name="Raj R."/>
            <person name="Reid J."/>
            <person name="Rouhana J."/>
            <person name="Saada N."/>
            <person name="Shang Y."/>
            <person name="Simmons D."/>
            <person name="Thornton R."/>
            <person name="Warren J."/>
            <person name="Weissenberger G."/>
            <person name="Zhang J."/>
            <person name="Zhang L."/>
            <person name="Zhou C."/>
            <person name="Zhu D."/>
            <person name="Muzny D."/>
            <person name="Worley K."/>
            <person name="Gibbs R."/>
        </authorList>
    </citation>
    <scope>NUCLEOTIDE SEQUENCE [LARGE SCALE GENOMIC DNA]</scope>
    <source>
        <strain evidence="13 14">ATCC 43531</strain>
    </source>
</reference>
<dbReference type="InterPro" id="IPR002912">
    <property type="entry name" value="ACT_dom"/>
</dbReference>
<dbReference type="PANTHER" id="PTHR21022:SF19">
    <property type="entry name" value="PREPHENATE DEHYDRATASE-RELATED"/>
    <property type="match status" value="1"/>
</dbReference>
<evidence type="ECO:0000313" key="13">
    <source>
        <dbReference type="EMBL" id="EEQ49364.1"/>
    </source>
</evidence>
<dbReference type="PIRSF" id="PIRSF001500">
    <property type="entry name" value="Chor_mut_pdt_Ppr"/>
    <property type="match status" value="1"/>
</dbReference>
<evidence type="ECO:0000256" key="6">
    <source>
        <dbReference type="ARBA" id="ARBA00023222"/>
    </source>
</evidence>
<organism evidence="13 14">
    <name type="scientific">Selenomonas flueggei ATCC 43531</name>
    <dbReference type="NCBI Taxonomy" id="638302"/>
    <lineage>
        <taxon>Bacteria</taxon>
        <taxon>Bacillati</taxon>
        <taxon>Bacillota</taxon>
        <taxon>Negativicutes</taxon>
        <taxon>Selenomonadales</taxon>
        <taxon>Selenomonadaceae</taxon>
        <taxon>Selenomonas</taxon>
    </lineage>
</organism>
<evidence type="ECO:0000256" key="3">
    <source>
        <dbReference type="ARBA" id="ARBA00021872"/>
    </source>
</evidence>
<dbReference type="Proteomes" id="UP000005309">
    <property type="component" value="Unassembled WGS sequence"/>
</dbReference>
<accession>C4V128</accession>
<gene>
    <name evidence="10" type="primary">pheA</name>
    <name evidence="13" type="ORF">HMPREF0908_0222</name>
</gene>
<comment type="pathway">
    <text evidence="1 10">Amino-acid biosynthesis; L-phenylalanine biosynthesis; phenylpyruvate from prephenate: step 1/1.</text>
</comment>
<feature type="site" description="Essential for prephenate dehydratase activity" evidence="9">
    <location>
        <position position="185"/>
    </location>
</feature>
<evidence type="ECO:0000259" key="12">
    <source>
        <dbReference type="PROSITE" id="PS51671"/>
    </source>
</evidence>
<dbReference type="SUPFAM" id="SSF55021">
    <property type="entry name" value="ACT-like"/>
    <property type="match status" value="1"/>
</dbReference>
<evidence type="ECO:0000256" key="5">
    <source>
        <dbReference type="ARBA" id="ARBA00023141"/>
    </source>
</evidence>
<evidence type="ECO:0000256" key="4">
    <source>
        <dbReference type="ARBA" id="ARBA00022605"/>
    </source>
</evidence>
<dbReference type="EMBL" id="ACLA01000004">
    <property type="protein sequence ID" value="EEQ49364.1"/>
    <property type="molecule type" value="Genomic_DNA"/>
</dbReference>
<dbReference type="HOGENOM" id="CLU_035008_0_2_9"/>
<dbReference type="STRING" id="638302.HMPREF0908_0222"/>
<dbReference type="GO" id="GO:0005737">
    <property type="term" value="C:cytoplasm"/>
    <property type="evidence" value="ECO:0007669"/>
    <property type="project" value="TreeGrafter"/>
</dbReference>
<evidence type="ECO:0000259" key="11">
    <source>
        <dbReference type="PROSITE" id="PS51171"/>
    </source>
</evidence>
<keyword evidence="5 10" id="KW-0057">Aromatic amino acid biosynthesis</keyword>
<evidence type="ECO:0000256" key="8">
    <source>
        <dbReference type="ARBA" id="ARBA00047848"/>
    </source>
</evidence>
<dbReference type="PANTHER" id="PTHR21022">
    <property type="entry name" value="PREPHENATE DEHYDRATASE P PROTEIN"/>
    <property type="match status" value="1"/>
</dbReference>
<dbReference type="GO" id="GO:0009094">
    <property type="term" value="P:L-phenylalanine biosynthetic process"/>
    <property type="evidence" value="ECO:0007669"/>
    <property type="project" value="UniProtKB-UniPathway"/>
</dbReference>
<keyword evidence="4 10" id="KW-0028">Amino-acid biosynthesis</keyword>
<dbReference type="InterPro" id="IPR001086">
    <property type="entry name" value="Preph_deHydtase"/>
</dbReference>
<dbReference type="InterPro" id="IPR008242">
    <property type="entry name" value="Chor_mutase/pphenate_deHydtase"/>
</dbReference>
<dbReference type="SUPFAM" id="SSF53850">
    <property type="entry name" value="Periplasmic binding protein-like II"/>
    <property type="match status" value="1"/>
</dbReference>
<dbReference type="Gene3D" id="3.30.70.260">
    <property type="match status" value="1"/>
</dbReference>
<dbReference type="CDD" id="cd13633">
    <property type="entry name" value="PBP2_Sa-PDT_like"/>
    <property type="match status" value="1"/>
</dbReference>
<dbReference type="Gene3D" id="3.40.190.10">
    <property type="entry name" value="Periplasmic binding protein-like II"/>
    <property type="match status" value="2"/>
</dbReference>
<keyword evidence="7 10" id="KW-0456">Lyase</keyword>
<dbReference type="PROSITE" id="PS51671">
    <property type="entry name" value="ACT"/>
    <property type="match status" value="1"/>
</dbReference>
<dbReference type="EC" id="4.2.1.51" evidence="2 10"/>
<dbReference type="UniPathway" id="UPA00121">
    <property type="reaction ID" value="UER00345"/>
</dbReference>
<dbReference type="CDD" id="cd04905">
    <property type="entry name" value="ACT_CM-PDT"/>
    <property type="match status" value="1"/>
</dbReference>
<dbReference type="Pfam" id="PF01842">
    <property type="entry name" value="ACT"/>
    <property type="match status" value="1"/>
</dbReference>
<name>C4V128_9FIRM</name>
<dbReference type="PROSITE" id="PS00858">
    <property type="entry name" value="PREPHENATE_DEHYDR_2"/>
    <property type="match status" value="1"/>
</dbReference>
<dbReference type="eggNOG" id="COG0077">
    <property type="taxonomic scope" value="Bacteria"/>
</dbReference>
<sequence length="289" mass="31351">MYEEGVLVKETMGVLGPAGTHSEAAARYLVEWQKLDREIVCYGDIGACLHAVETGAVDAAFVPVENSLEGAIAVTLDVLAHTDVLRVNREVIWPVHNYLMARRADVEIRTIYSHAQPIAQCGTFLLQYCPQAELIKTASTARAAEMVGALPVDAGAAAICTRRAGVLNGLVEIAGRIEDSGANCTRFFEVVRAQETSPPAAPDTVLLVAQIDGSRPGALYNVLGEFARREVNLTRIESRPARTELGAYLFFFDLDAHSDAAEEAIAAVARRSIWLKELGRFPVHLAHNE</sequence>
<evidence type="ECO:0000256" key="9">
    <source>
        <dbReference type="PIRSR" id="PIRSR001500-2"/>
    </source>
</evidence>
<evidence type="ECO:0000256" key="2">
    <source>
        <dbReference type="ARBA" id="ARBA00013147"/>
    </source>
</evidence>
<protein>
    <recommendedName>
        <fullName evidence="3 10">Prephenate dehydratase</fullName>
        <shortName evidence="10">PDT</shortName>
        <ecNumber evidence="2 10">4.2.1.51</ecNumber>
    </recommendedName>
</protein>
<dbReference type="GO" id="GO:0004664">
    <property type="term" value="F:prephenate dehydratase activity"/>
    <property type="evidence" value="ECO:0007669"/>
    <property type="project" value="UniProtKB-UniRule"/>
</dbReference>
<evidence type="ECO:0000256" key="7">
    <source>
        <dbReference type="ARBA" id="ARBA00023239"/>
    </source>
</evidence>
<dbReference type="Pfam" id="PF00800">
    <property type="entry name" value="PDT"/>
    <property type="match status" value="1"/>
</dbReference>
<evidence type="ECO:0000256" key="10">
    <source>
        <dbReference type="RuleBase" id="RU361254"/>
    </source>
</evidence>
<dbReference type="AlphaFoldDB" id="C4V128"/>
<feature type="domain" description="ACT" evidence="12">
    <location>
        <begin position="207"/>
        <end position="280"/>
    </location>
</feature>
<keyword evidence="14" id="KW-1185">Reference proteome</keyword>